<dbReference type="EMBL" id="JAFBMS010000093">
    <property type="protein sequence ID" value="KAG9337170.1"/>
    <property type="molecule type" value="Genomic_DNA"/>
</dbReference>
<dbReference type="AlphaFoldDB" id="A0A8T2ND16"/>
<sequence length="76" mass="8888">MSQKHGHSDQRFSSKRTERERERERESEVKKLHSNYAGNVTNQRRLSLSSHCLLGIRGQIRERPPFLERRGKNSGG</sequence>
<organism evidence="2 3">
    <name type="scientific">Albula glossodonta</name>
    <name type="common">roundjaw bonefish</name>
    <dbReference type="NCBI Taxonomy" id="121402"/>
    <lineage>
        <taxon>Eukaryota</taxon>
        <taxon>Metazoa</taxon>
        <taxon>Chordata</taxon>
        <taxon>Craniata</taxon>
        <taxon>Vertebrata</taxon>
        <taxon>Euteleostomi</taxon>
        <taxon>Actinopterygii</taxon>
        <taxon>Neopterygii</taxon>
        <taxon>Teleostei</taxon>
        <taxon>Albuliformes</taxon>
        <taxon>Albulidae</taxon>
        <taxon>Albula</taxon>
    </lineage>
</organism>
<name>A0A8T2ND16_9TELE</name>
<evidence type="ECO:0000313" key="3">
    <source>
        <dbReference type="Proteomes" id="UP000824540"/>
    </source>
</evidence>
<accession>A0A8T2ND16</accession>
<comment type="caution">
    <text evidence="2">The sequence shown here is derived from an EMBL/GenBank/DDBJ whole genome shotgun (WGS) entry which is preliminary data.</text>
</comment>
<feature type="compositionally biased region" description="Basic and acidic residues" evidence="1">
    <location>
        <begin position="1"/>
        <end position="31"/>
    </location>
</feature>
<evidence type="ECO:0000256" key="1">
    <source>
        <dbReference type="SAM" id="MobiDB-lite"/>
    </source>
</evidence>
<dbReference type="Proteomes" id="UP000824540">
    <property type="component" value="Unassembled WGS sequence"/>
</dbReference>
<evidence type="ECO:0000313" key="2">
    <source>
        <dbReference type="EMBL" id="KAG9337170.1"/>
    </source>
</evidence>
<feature type="region of interest" description="Disordered" evidence="1">
    <location>
        <begin position="1"/>
        <end position="34"/>
    </location>
</feature>
<protein>
    <submittedName>
        <fullName evidence="2">Uncharacterized protein</fullName>
    </submittedName>
</protein>
<gene>
    <name evidence="2" type="ORF">JZ751_029650</name>
</gene>
<reference evidence="2" key="1">
    <citation type="thesis" date="2021" institute="BYU ScholarsArchive" country="Provo, UT, USA">
        <title>Applications of and Algorithms for Genome Assembly and Genomic Analyses with an Emphasis on Marine Teleosts.</title>
        <authorList>
            <person name="Pickett B.D."/>
        </authorList>
    </citation>
    <scope>NUCLEOTIDE SEQUENCE</scope>
    <source>
        <strain evidence="2">HI-2016</strain>
    </source>
</reference>
<keyword evidence="3" id="KW-1185">Reference proteome</keyword>
<proteinExistence type="predicted"/>